<feature type="transmembrane region" description="Helical" evidence="1">
    <location>
        <begin position="96"/>
        <end position="114"/>
    </location>
</feature>
<keyword evidence="1" id="KW-0472">Membrane</keyword>
<dbReference type="Gene3D" id="3.30.450.20">
    <property type="entry name" value="PAS domain"/>
    <property type="match status" value="2"/>
</dbReference>
<evidence type="ECO:0000259" key="4">
    <source>
        <dbReference type="PROSITE" id="PS50887"/>
    </source>
</evidence>
<feature type="transmembrane region" description="Helical" evidence="1">
    <location>
        <begin position="24"/>
        <end position="45"/>
    </location>
</feature>
<feature type="transmembrane region" description="Helical" evidence="1">
    <location>
        <begin position="229"/>
        <end position="255"/>
    </location>
</feature>
<evidence type="ECO:0000313" key="6">
    <source>
        <dbReference type="EMBL" id="MDR6215563.1"/>
    </source>
</evidence>
<accession>A0ABU1IGM1</accession>
<dbReference type="PANTHER" id="PTHR44757:SF2">
    <property type="entry name" value="BIOFILM ARCHITECTURE MAINTENANCE PROTEIN MBAA"/>
    <property type="match status" value="1"/>
</dbReference>
<feature type="domain" description="MHYT" evidence="5">
    <location>
        <begin position="21"/>
        <end position="216"/>
    </location>
</feature>
<dbReference type="Pfam" id="PF00989">
    <property type="entry name" value="PAS"/>
    <property type="match status" value="1"/>
</dbReference>
<dbReference type="Gene3D" id="3.30.70.270">
    <property type="match status" value="1"/>
</dbReference>
<dbReference type="InterPro" id="IPR005330">
    <property type="entry name" value="MHYT_dom"/>
</dbReference>
<dbReference type="CDD" id="cd01949">
    <property type="entry name" value="GGDEF"/>
    <property type="match status" value="1"/>
</dbReference>
<feature type="transmembrane region" description="Helical" evidence="1">
    <location>
        <begin position="156"/>
        <end position="177"/>
    </location>
</feature>
<dbReference type="InterPro" id="IPR043128">
    <property type="entry name" value="Rev_trsase/Diguanyl_cyclase"/>
</dbReference>
<name>A0ABU1IGM1_9BURK</name>
<dbReference type="InterPro" id="IPR000160">
    <property type="entry name" value="GGDEF_dom"/>
</dbReference>
<dbReference type="InterPro" id="IPR029787">
    <property type="entry name" value="Nucleotide_cyclase"/>
</dbReference>
<dbReference type="PROSITE" id="PS50887">
    <property type="entry name" value="GGDEF"/>
    <property type="match status" value="1"/>
</dbReference>
<dbReference type="NCBIfam" id="TIGR00254">
    <property type="entry name" value="GGDEF"/>
    <property type="match status" value="1"/>
</dbReference>
<dbReference type="EMBL" id="JAVIZX010000001">
    <property type="protein sequence ID" value="MDR6215563.1"/>
    <property type="molecule type" value="Genomic_DNA"/>
</dbReference>
<feature type="transmembrane region" description="Helical" evidence="1">
    <location>
        <begin position="121"/>
        <end position="144"/>
    </location>
</feature>
<feature type="domain" description="PAS" evidence="3">
    <location>
        <begin position="267"/>
        <end position="337"/>
    </location>
</feature>
<dbReference type="SMART" id="SM00091">
    <property type="entry name" value="PAS"/>
    <property type="match status" value="2"/>
</dbReference>
<organism evidence="6 7">
    <name type="scientific">Paracidovorax wautersii</name>
    <dbReference type="NCBI Taxonomy" id="1177982"/>
    <lineage>
        <taxon>Bacteria</taxon>
        <taxon>Pseudomonadati</taxon>
        <taxon>Pseudomonadota</taxon>
        <taxon>Betaproteobacteria</taxon>
        <taxon>Burkholderiales</taxon>
        <taxon>Comamonadaceae</taxon>
        <taxon>Paracidovorax</taxon>
    </lineage>
</organism>
<dbReference type="InterPro" id="IPR052155">
    <property type="entry name" value="Biofilm_reg_signaling"/>
</dbReference>
<evidence type="ECO:0000313" key="7">
    <source>
        <dbReference type="Proteomes" id="UP001267710"/>
    </source>
</evidence>
<keyword evidence="7" id="KW-1185">Reference proteome</keyword>
<dbReference type="SUPFAM" id="SSF55785">
    <property type="entry name" value="PYP-like sensor domain (PAS domain)"/>
    <property type="match status" value="2"/>
</dbReference>
<protein>
    <submittedName>
        <fullName evidence="6">Diguanylate cyclase (GGDEF)-like protein/PAS domain S-box-containing protein</fullName>
    </submittedName>
</protein>
<evidence type="ECO:0000256" key="2">
    <source>
        <dbReference type="SAM" id="MobiDB-lite"/>
    </source>
</evidence>
<evidence type="ECO:0000259" key="5">
    <source>
        <dbReference type="PROSITE" id="PS50924"/>
    </source>
</evidence>
<reference evidence="6 7" key="1">
    <citation type="submission" date="2023-08" db="EMBL/GenBank/DDBJ databases">
        <title>Functional and genomic diversity of the sorghum phyllosphere microbiome.</title>
        <authorList>
            <person name="Shade A."/>
        </authorList>
    </citation>
    <scope>NUCLEOTIDE SEQUENCE [LARGE SCALE GENOMIC DNA]</scope>
    <source>
        <strain evidence="6 7">SORGH_AS_0335</strain>
    </source>
</reference>
<dbReference type="PROSITE" id="PS50112">
    <property type="entry name" value="PAS"/>
    <property type="match status" value="2"/>
</dbReference>
<keyword evidence="1" id="KW-1133">Transmembrane helix</keyword>
<dbReference type="InterPro" id="IPR013767">
    <property type="entry name" value="PAS_fold"/>
</dbReference>
<dbReference type="CDD" id="cd00130">
    <property type="entry name" value="PAS"/>
    <property type="match status" value="2"/>
</dbReference>
<dbReference type="SMART" id="SM00267">
    <property type="entry name" value="GGDEF"/>
    <property type="match status" value="1"/>
</dbReference>
<dbReference type="Pfam" id="PF00990">
    <property type="entry name" value="GGDEF"/>
    <property type="match status" value="1"/>
</dbReference>
<dbReference type="Pfam" id="PF03707">
    <property type="entry name" value="MHYT"/>
    <property type="match status" value="3"/>
</dbReference>
<dbReference type="Proteomes" id="UP001267710">
    <property type="component" value="Unassembled WGS sequence"/>
</dbReference>
<dbReference type="SUPFAM" id="SSF55073">
    <property type="entry name" value="Nucleotide cyclase"/>
    <property type="match status" value="1"/>
</dbReference>
<proteinExistence type="predicted"/>
<dbReference type="RefSeq" id="WP_309830295.1">
    <property type="nucleotide sequence ID" value="NZ_JAVIZX010000001.1"/>
</dbReference>
<gene>
    <name evidence="6" type="ORF">QE399_003252</name>
</gene>
<feature type="domain" description="GGDEF" evidence="4">
    <location>
        <begin position="553"/>
        <end position="686"/>
    </location>
</feature>
<feature type="transmembrane region" description="Helical" evidence="1">
    <location>
        <begin position="57"/>
        <end position="84"/>
    </location>
</feature>
<dbReference type="PANTHER" id="PTHR44757">
    <property type="entry name" value="DIGUANYLATE CYCLASE DGCP"/>
    <property type="match status" value="1"/>
</dbReference>
<feature type="compositionally biased region" description="Low complexity" evidence="2">
    <location>
        <begin position="686"/>
        <end position="698"/>
    </location>
</feature>
<feature type="transmembrane region" description="Helical" evidence="1">
    <location>
        <begin position="189"/>
        <end position="209"/>
    </location>
</feature>
<dbReference type="NCBIfam" id="TIGR00229">
    <property type="entry name" value="sensory_box"/>
    <property type="match status" value="2"/>
</dbReference>
<feature type="domain" description="PAS" evidence="3">
    <location>
        <begin position="391"/>
        <end position="449"/>
    </location>
</feature>
<dbReference type="Pfam" id="PF13426">
    <property type="entry name" value="PAS_9"/>
    <property type="match status" value="1"/>
</dbReference>
<dbReference type="PROSITE" id="PS50924">
    <property type="entry name" value="MHYT"/>
    <property type="match status" value="1"/>
</dbReference>
<keyword evidence="1" id="KW-0812">Transmembrane</keyword>
<dbReference type="InterPro" id="IPR035965">
    <property type="entry name" value="PAS-like_dom_sf"/>
</dbReference>
<sequence length="712" mass="76799">MLDQFFLQEAVPPGLLLTGVYDPLLVALSIGVAVLTSGLALQLAAQAAAAHEALHRTMALVSGGIALGVGIWAMHFIGMLAFTLCTSVHYDVPTTLASMLPALAASWVALGLLARRKVNRWQLLAGGALVGAGIGAMHYGGMAAMQMTPHLRYDPAWFAASIAVAVLLAMLALWVRFPLQQHSGMSPWVANLIAGCVMGTAISGMHYTAMAAARFVGPGDAVPAGNPEWVTTLALTVAFVTLGVATFVGVINGLLRYRDLYRKVDRSESRLRALVDTAVDGIITIDQHGIVQSFNHSAQRIFGWTPAEVLGRNVRMLMPQPHRAAHNSYLRRYLQTGEAHIIGTGREVQGVRKDGSQVPLRLGIGRADTPNGPLFVGFMTDLSAAKEAETQLSIAASVFEYSYEAVLILAADRTIVDVNPAFERMTGVPRSQGLGRFVHELYEDVAQEDGWGELQDFTTIWDTVHAQGHWQGELMGRGPSGGLMQRVSIAAVTAEDGAPHHYIVVISDISDIKAYEQELEQFALYDSLTGLPNRRLLNDRLRQTLSQAQRHQSLMAVCYLDLDGFKQVNDQHGHEAGDVLLIEVGRRIQRLLRSEETLARLGGDEMVLLLGQLRQPEDCVPVLQRVLDVVNQPVTLPDGQGFVSASIGYAVYPLDADTPEQLMRLADQAMYASKQSGKNRYTRSRGSAAAPAAGVQAAPPCPGGTGSSAIER</sequence>
<comment type="caution">
    <text evidence="6">The sequence shown here is derived from an EMBL/GenBank/DDBJ whole genome shotgun (WGS) entry which is preliminary data.</text>
</comment>
<feature type="region of interest" description="Disordered" evidence="2">
    <location>
        <begin position="674"/>
        <end position="712"/>
    </location>
</feature>
<evidence type="ECO:0000259" key="3">
    <source>
        <dbReference type="PROSITE" id="PS50112"/>
    </source>
</evidence>
<dbReference type="InterPro" id="IPR000014">
    <property type="entry name" value="PAS"/>
</dbReference>
<evidence type="ECO:0000256" key="1">
    <source>
        <dbReference type="PROSITE-ProRule" id="PRU00244"/>
    </source>
</evidence>